<keyword evidence="1" id="KW-0853">WD repeat</keyword>
<dbReference type="GO" id="GO:0005634">
    <property type="term" value="C:nucleus"/>
    <property type="evidence" value="ECO:0007669"/>
    <property type="project" value="TreeGrafter"/>
</dbReference>
<feature type="transmembrane region" description="Helical" evidence="3">
    <location>
        <begin position="12"/>
        <end position="34"/>
    </location>
</feature>
<dbReference type="GO" id="GO:0032797">
    <property type="term" value="C:SMN complex"/>
    <property type="evidence" value="ECO:0007669"/>
    <property type="project" value="TreeGrafter"/>
</dbReference>
<evidence type="ECO:0000256" key="1">
    <source>
        <dbReference type="PROSITE-ProRule" id="PRU00221"/>
    </source>
</evidence>
<reference evidence="4" key="1">
    <citation type="submission" date="2016-01" db="EMBL/GenBank/DDBJ databases">
        <title>Reference transcriptome for the parasite Schistocephalus solidus: insights into the molecular evolution of parasitism.</title>
        <authorList>
            <person name="Hebert F.O."/>
            <person name="Grambauer S."/>
            <person name="Barber I."/>
            <person name="Landry C.R."/>
            <person name="Aubin-Horth N."/>
        </authorList>
    </citation>
    <scope>NUCLEOTIDE SEQUENCE</scope>
</reference>
<dbReference type="InterPro" id="IPR001680">
    <property type="entry name" value="WD40_rpt"/>
</dbReference>
<organism evidence="4">
    <name type="scientific">Schistocephalus solidus</name>
    <name type="common">Tapeworm</name>
    <dbReference type="NCBI Taxonomy" id="70667"/>
    <lineage>
        <taxon>Eukaryota</taxon>
        <taxon>Metazoa</taxon>
        <taxon>Spiralia</taxon>
        <taxon>Lophotrochozoa</taxon>
        <taxon>Platyhelminthes</taxon>
        <taxon>Cestoda</taxon>
        <taxon>Eucestoda</taxon>
        <taxon>Diphyllobothriidea</taxon>
        <taxon>Diphyllobothriidae</taxon>
        <taxon>Schistocephalus</taxon>
    </lineage>
</organism>
<dbReference type="PROSITE" id="PS50082">
    <property type="entry name" value="WD_REPEATS_2"/>
    <property type="match status" value="1"/>
</dbReference>
<dbReference type="InterPro" id="IPR015943">
    <property type="entry name" value="WD40/YVTN_repeat-like_dom_sf"/>
</dbReference>
<dbReference type="InterPro" id="IPR052640">
    <property type="entry name" value="Gemin-5"/>
</dbReference>
<evidence type="ECO:0000313" key="4">
    <source>
        <dbReference type="EMBL" id="JAP57629.1"/>
    </source>
</evidence>
<name>A0A0X3Q0Z8_SCHSO</name>
<accession>A0A0X3Q0Z8</accession>
<dbReference type="Pfam" id="PF00400">
    <property type="entry name" value="WD40"/>
    <property type="match status" value="3"/>
</dbReference>
<keyword evidence="3" id="KW-0472">Membrane</keyword>
<evidence type="ECO:0000256" key="3">
    <source>
        <dbReference type="SAM" id="Phobius"/>
    </source>
</evidence>
<dbReference type="EMBL" id="GEEE01005596">
    <property type="protein sequence ID" value="JAP57629.1"/>
    <property type="molecule type" value="Transcribed_RNA"/>
</dbReference>
<sequence length="1363" mass="149126">MNYLELSKSMTEPLGIVHLFVLVCIETFNFWVVFSVSIEMESHVTNEKEVPQNPLSPSVVVVPRGPTWFRTSALACSSWFSDGHDGFCDVAFISYEFITIFALHLGSQHEEHGYFLKFQQQFKAHEENISAITSCSPRSANHFCRHFLTCGLDSLIKIWKNSSGLWILEEKVQLRQGILPNALTALTLEDTLHILSGSTSGHVVVLSTSGRKSSNVPLIKKFEKDSVSSCCWASADNDAMDLLALVGFKSGIVCGYAYKQPSLSNESTLSPILRVSSHDYDLCSLSLIRLANGESSFITCGRDSTVKAWSFDGPKCVYSARFQYRKLPSTEPESSAGKAWISATAITENVIRQSSGTETCSNLPFALICDSRGDIFTWNGESKPQACEPTMPRHSGVVFSIIAIPQSPGLFVTIGMDGQLIVWQATHGDWQNLKPVTSHAYFTSKITSISQGPGACSPLAVGLSDGSIALVKNLVPSTPNSAVSMFRVYPFGGVGSSTGVMSLAWHPDPQYENLLAVGSTKGHIDVIDLSKFQKNGRPKQNKQPNPLGGPVYRVAWGPLLFGESAENGSPQTVDQETEDSLTVTQDASVGHMYAYAVCKSSIYLRRAPQRPPVILNQKLCKLLSHSQPDGSFADIAFRMLTQGIYSCFVALGSSSGTINILGLLASSQCRRTVIHLCRLSIHKKCINSMAWSFHPDHALLAVGSNHSFITVSDFTDFFKKSPVEPAQLTNCLATLEGHGNRVTGLDWSTHDTSLLLSSSFDCTAAVWRITPETSTAIASYRSHISRVFGCAWNRQLPDLAITGEEFGYLAGWRPSEQPHKAPSSSRKNRMSLLTHTRSDSQAPESPKDVECSENTDTAITPKPTEVDEASTTVNPTKTKRVTNTKQLPLFPSLFASSAATPATDCSRLALQHLPPVAIEWKMSILIAFTKCRLGLSAPSLPEFDLLLQSASSRKNLVRHVEREAQSHLELATGANRPRRLDTYFCLLLWLGRAEHAAKACFELQHSPFWLMWALELMSKGGRPRPLTGSSLLDSGECTATPEADFLQQKVLQLRDVTNEYSKAATLLVCANRTVDAVRLLLGCGRVKEALVLFRLRLSANLNPDLYKACLTGLAERQTHTGLPHSALCHLASGQTDRAIDLILNSIPHSAPLIDHIAVYWTAFSVLEGAPPSDTVVNVELLAFKLALTCVKYVAAFEKLEEQRAFLSAWRDTLHSENAESQLTPVATRASAIAQWILVCARFVLPCTVEAIVPDVLLPEDFEELNAAIAPRLEVLAEDRPVGTDLPTQLVHLTIDMSLALLTPTTSAKARLKGTLDTLRITFSDRYSILHRNLAMLNQSTLSSSQHPAFSRLSGLFAVGAEIA</sequence>
<evidence type="ECO:0000256" key="2">
    <source>
        <dbReference type="SAM" id="MobiDB-lite"/>
    </source>
</evidence>
<feature type="region of interest" description="Disordered" evidence="2">
    <location>
        <begin position="813"/>
        <end position="873"/>
    </location>
</feature>
<keyword evidence="3" id="KW-1133">Transmembrane helix</keyword>
<dbReference type="PANTHER" id="PTHR46362:SF1">
    <property type="entry name" value="GEM-ASSOCIATED PROTEIN 5"/>
    <property type="match status" value="1"/>
</dbReference>
<protein>
    <submittedName>
        <fullName evidence="4">Uncharacterized protein</fullName>
    </submittedName>
</protein>
<dbReference type="Gene3D" id="2.130.10.10">
    <property type="entry name" value="YVTN repeat-like/Quinoprotein amine dehydrogenase"/>
    <property type="match status" value="2"/>
</dbReference>
<dbReference type="InterPro" id="IPR011047">
    <property type="entry name" value="Quinoprotein_ADH-like_sf"/>
</dbReference>
<gene>
    <name evidence="4" type="ORF">TR143576</name>
</gene>
<dbReference type="GO" id="GO:0003730">
    <property type="term" value="F:mRNA 3'-UTR binding"/>
    <property type="evidence" value="ECO:0007669"/>
    <property type="project" value="TreeGrafter"/>
</dbReference>
<dbReference type="SMART" id="SM00320">
    <property type="entry name" value="WD40"/>
    <property type="match status" value="8"/>
</dbReference>
<feature type="repeat" description="WD" evidence="1">
    <location>
        <begin position="735"/>
        <end position="777"/>
    </location>
</feature>
<dbReference type="PANTHER" id="PTHR46362">
    <property type="entry name" value="GEM-ASSOCIATED PROTEIN 5"/>
    <property type="match status" value="1"/>
</dbReference>
<proteinExistence type="predicted"/>
<dbReference type="GO" id="GO:0000387">
    <property type="term" value="P:spliceosomal snRNP assembly"/>
    <property type="evidence" value="ECO:0007669"/>
    <property type="project" value="TreeGrafter"/>
</dbReference>
<feature type="compositionally biased region" description="Polar residues" evidence="2">
    <location>
        <begin position="831"/>
        <end position="843"/>
    </location>
</feature>
<dbReference type="SUPFAM" id="SSF50998">
    <property type="entry name" value="Quinoprotein alcohol dehydrogenase-like"/>
    <property type="match status" value="1"/>
</dbReference>
<keyword evidence="3" id="KW-0812">Transmembrane</keyword>